<organism evidence="2 3">
    <name type="scientific">Pseudomonas leptonychotis</name>
    <dbReference type="NCBI Taxonomy" id="2448482"/>
    <lineage>
        <taxon>Bacteria</taxon>
        <taxon>Pseudomonadati</taxon>
        <taxon>Pseudomonadota</taxon>
        <taxon>Gammaproteobacteria</taxon>
        <taxon>Pseudomonadales</taxon>
        <taxon>Pseudomonadaceae</taxon>
        <taxon>Pseudomonas</taxon>
    </lineage>
</organism>
<dbReference type="RefSeq" id="WP_136663885.1">
    <property type="nucleotide sequence ID" value="NZ_RFLV01000001.1"/>
</dbReference>
<feature type="transmembrane region" description="Helical" evidence="1">
    <location>
        <begin position="104"/>
        <end position="123"/>
    </location>
</feature>
<evidence type="ECO:0000313" key="3">
    <source>
        <dbReference type="Proteomes" id="UP000307541"/>
    </source>
</evidence>
<evidence type="ECO:0000313" key="2">
    <source>
        <dbReference type="EMBL" id="TIH11228.1"/>
    </source>
</evidence>
<feature type="transmembrane region" description="Helical" evidence="1">
    <location>
        <begin position="314"/>
        <end position="332"/>
    </location>
</feature>
<feature type="transmembrane region" description="Helical" evidence="1">
    <location>
        <begin position="49"/>
        <end position="68"/>
    </location>
</feature>
<reference evidence="2 3" key="1">
    <citation type="submission" date="2018-10" db="EMBL/GenBank/DDBJ databases">
        <title>Pseudomonas leptonychotis sp. nov., isolated from Weddell seals in Antarctica.</title>
        <authorList>
            <person name="Novakova D."/>
            <person name="Svec P."/>
            <person name="Kralova S."/>
            <person name="Kristofova L."/>
            <person name="Zeman M."/>
            <person name="Pantucek R."/>
            <person name="Maslanova I."/>
            <person name="Sedlacek I."/>
        </authorList>
    </citation>
    <scope>NUCLEOTIDE SEQUENCE [LARGE SCALE GENOMIC DNA]</scope>
    <source>
        <strain evidence="2 3">CCM 8849</strain>
    </source>
</reference>
<dbReference type="AlphaFoldDB" id="A0A4T2A5U5"/>
<comment type="caution">
    <text evidence="2">The sequence shown here is derived from an EMBL/GenBank/DDBJ whole genome shotgun (WGS) entry which is preliminary data.</text>
</comment>
<protein>
    <recommendedName>
        <fullName evidence="4">Glycosyltransferase RgtA/B/C/D-like domain-containing protein</fullName>
    </recommendedName>
</protein>
<feature type="transmembrane region" description="Helical" evidence="1">
    <location>
        <begin position="260"/>
        <end position="278"/>
    </location>
</feature>
<feature type="transmembrane region" description="Helical" evidence="1">
    <location>
        <begin position="239"/>
        <end position="255"/>
    </location>
</feature>
<keyword evidence="1" id="KW-1133">Transmembrane helix</keyword>
<feature type="transmembrane region" description="Helical" evidence="1">
    <location>
        <begin position="165"/>
        <end position="181"/>
    </location>
</feature>
<keyword evidence="1" id="KW-0812">Transmembrane</keyword>
<dbReference type="OrthoDB" id="6835735at2"/>
<proteinExistence type="predicted"/>
<accession>A0A4T2A5U5</accession>
<dbReference type="EMBL" id="RFLV01000001">
    <property type="protein sequence ID" value="TIH11228.1"/>
    <property type="molecule type" value="Genomic_DNA"/>
</dbReference>
<evidence type="ECO:0000256" key="1">
    <source>
        <dbReference type="SAM" id="Phobius"/>
    </source>
</evidence>
<sequence length="457" mass="50896">MTVVVLFIRIGMGFEFPIPWNDETAFTAQAFEFSRTGSFFVYGLNSERVVMWMPPGYMLLLAGVYKVFGYSFEISRWVSTLLYLGAFGVGLAIIRSTLTGWRQTLAMLLMLVAFLSPYSLAIANIARMEGLYTLIFLLSLLAAVRGKYALGLALVLFGATVHYNAVYFLLPYGALVLWKIVRRETLNIGPGELLALVIAALALAGYGLFVIKHIDGFWQDMRFQFDFKLGSPVMSGSEGWRLLGLLLLVPCLQLITHRRFGAEALLSLYGVAFIAMALNGHSMWYSYAYCFGFCLLLLGVLVSTSTLSRNWWRVSWALIAGGLLYQLALHASSGNPQLDALKPRLSTFSRDFLPEAEIQKVRTFIADLPADATVSFGYSGVEPYFFADFARSGARWTGSAHSVTQVFPARSVDYRVLCDSAMFPAYLAMYDWDGYPRKSQDSGCAITRLSKDQADEQ</sequence>
<gene>
    <name evidence="2" type="ORF">D8779_08005</name>
</gene>
<feature type="transmembrane region" description="Helical" evidence="1">
    <location>
        <begin position="193"/>
        <end position="211"/>
    </location>
</feature>
<feature type="transmembrane region" description="Helical" evidence="1">
    <location>
        <begin position="80"/>
        <end position="98"/>
    </location>
</feature>
<keyword evidence="1" id="KW-0472">Membrane</keyword>
<evidence type="ECO:0008006" key="4">
    <source>
        <dbReference type="Google" id="ProtNLM"/>
    </source>
</evidence>
<dbReference type="Proteomes" id="UP000307541">
    <property type="component" value="Unassembled WGS sequence"/>
</dbReference>
<keyword evidence="3" id="KW-1185">Reference proteome</keyword>
<name>A0A4T2A5U5_9PSED</name>
<feature type="transmembrane region" description="Helical" evidence="1">
    <location>
        <begin position="284"/>
        <end position="302"/>
    </location>
</feature>
<feature type="transmembrane region" description="Helical" evidence="1">
    <location>
        <begin position="135"/>
        <end position="159"/>
    </location>
</feature>